<evidence type="ECO:0000313" key="10">
    <source>
        <dbReference type="RefSeq" id="XP_031564881.1"/>
    </source>
</evidence>
<keyword evidence="3 8" id="KW-0812">Transmembrane</keyword>
<name>A0A6P8IBV8_ACTTE</name>
<dbReference type="PANTHER" id="PTHR16133">
    <property type="entry name" value="SOLUTE CARRIER FAMILY 39 ZINC TRANSPORTER , MEMBER 9-RELATED"/>
    <property type="match status" value="1"/>
</dbReference>
<evidence type="ECO:0000256" key="1">
    <source>
        <dbReference type="ARBA" id="ARBA00004127"/>
    </source>
</evidence>
<evidence type="ECO:0000256" key="8">
    <source>
        <dbReference type="SAM" id="Phobius"/>
    </source>
</evidence>
<evidence type="ECO:0000256" key="5">
    <source>
        <dbReference type="ARBA" id="ARBA00023034"/>
    </source>
</evidence>
<feature type="transmembrane region" description="Helical" evidence="8">
    <location>
        <begin position="183"/>
        <end position="206"/>
    </location>
</feature>
<dbReference type="InterPro" id="IPR003689">
    <property type="entry name" value="ZIP"/>
</dbReference>
<feature type="transmembrane region" description="Helical" evidence="8">
    <location>
        <begin position="35"/>
        <end position="55"/>
    </location>
</feature>
<dbReference type="RefSeq" id="XP_031564881.1">
    <property type="nucleotide sequence ID" value="XM_031709021.1"/>
</dbReference>
<feature type="transmembrane region" description="Helical" evidence="8">
    <location>
        <begin position="218"/>
        <end position="237"/>
    </location>
</feature>
<keyword evidence="6 8" id="KW-0472">Membrane</keyword>
<gene>
    <name evidence="10" type="primary">LOC116300206</name>
</gene>
<accession>A0A6P8IBV8</accession>
<reference evidence="10" key="1">
    <citation type="submission" date="2025-08" db="UniProtKB">
        <authorList>
            <consortium name="RefSeq"/>
        </authorList>
    </citation>
    <scope>IDENTIFICATION</scope>
    <source>
        <tissue evidence="10">Tentacle</tissue>
    </source>
</reference>
<evidence type="ECO:0000256" key="2">
    <source>
        <dbReference type="ARBA" id="ARBA00004394"/>
    </source>
</evidence>
<evidence type="ECO:0000256" key="7">
    <source>
        <dbReference type="SAM" id="MobiDB-lite"/>
    </source>
</evidence>
<dbReference type="KEGG" id="aten:116300206"/>
<dbReference type="InParanoid" id="A0A6P8IBV8"/>
<dbReference type="GeneID" id="116300206"/>
<keyword evidence="9" id="KW-1185">Reference proteome</keyword>
<dbReference type="GO" id="GO:0006829">
    <property type="term" value="P:zinc ion transport"/>
    <property type="evidence" value="ECO:0007669"/>
    <property type="project" value="InterPro"/>
</dbReference>
<dbReference type="Proteomes" id="UP000515163">
    <property type="component" value="Unplaced"/>
</dbReference>
<comment type="subcellular location">
    <subcellularLocation>
        <location evidence="1">Endomembrane system</location>
        <topology evidence="1">Multi-pass membrane protein</topology>
    </subcellularLocation>
    <subcellularLocation>
        <location evidence="2">Golgi apparatus membrane</location>
    </subcellularLocation>
</comment>
<dbReference type="AlphaFoldDB" id="A0A6P8IBV8"/>
<evidence type="ECO:0000256" key="4">
    <source>
        <dbReference type="ARBA" id="ARBA00022989"/>
    </source>
</evidence>
<keyword evidence="5" id="KW-0333">Golgi apparatus</keyword>
<dbReference type="InterPro" id="IPR045891">
    <property type="entry name" value="ZIP9"/>
</dbReference>
<feature type="region of interest" description="Disordered" evidence="7">
    <location>
        <begin position="73"/>
        <end position="98"/>
    </location>
</feature>
<dbReference type="OrthoDB" id="19859at2759"/>
<proteinExistence type="predicted"/>
<evidence type="ECO:0000313" key="9">
    <source>
        <dbReference type="Proteomes" id="UP000515163"/>
    </source>
</evidence>
<evidence type="ECO:0000256" key="6">
    <source>
        <dbReference type="ARBA" id="ARBA00023136"/>
    </source>
</evidence>
<feature type="compositionally biased region" description="Basic and acidic residues" evidence="7">
    <location>
        <begin position="81"/>
        <end position="98"/>
    </location>
</feature>
<feature type="transmembrane region" description="Helical" evidence="8">
    <location>
        <begin position="249"/>
        <end position="270"/>
    </location>
</feature>
<feature type="transmembrane region" description="Helical" evidence="8">
    <location>
        <begin position="291"/>
        <end position="309"/>
    </location>
</feature>
<evidence type="ECO:0000256" key="3">
    <source>
        <dbReference type="ARBA" id="ARBA00022692"/>
    </source>
</evidence>
<dbReference type="PANTHER" id="PTHR16133:SF0">
    <property type="entry name" value="ZINC_IRON REGULATED TRANSPORTER-RELATED PROTEIN 102B, ISOFORM E"/>
    <property type="match status" value="1"/>
</dbReference>
<dbReference type="FunCoup" id="A0A6P8IBV8">
    <property type="interactions" value="2485"/>
</dbReference>
<protein>
    <submittedName>
        <fullName evidence="10">Zinc transporter ZIP9-like</fullName>
    </submittedName>
</protein>
<dbReference type="GO" id="GO:0000139">
    <property type="term" value="C:Golgi membrane"/>
    <property type="evidence" value="ECO:0007669"/>
    <property type="project" value="UniProtKB-SubCell"/>
</dbReference>
<dbReference type="GO" id="GO:0046873">
    <property type="term" value="F:metal ion transmembrane transporter activity"/>
    <property type="evidence" value="ECO:0007669"/>
    <property type="project" value="InterPro"/>
</dbReference>
<sequence length="312" mass="33312">MEDAMRLFSLCACMLVGSYVAGAIPLAFSLSEKRLRMVSVLGAGLLVGTALAVIIPEGVHTLYGQEHVHGHAGHTHRHLHEARSANKESHAKATHSDVHPLTEHIHKVEPDVFIGLSLCFGFIFMLLIDHISGGHSHGSSDVEGNNRQKHGKLTTTIGLVVHAAADGIALGAAASTSKADVELIIFLAIMLHKAPAAFGLTTFLLLEGMERNRIRRHLVVFAAAAPIMAFVTFFGLGQHGKEMFTSVNGTGIAMLFSAGTFLYVATVHVLPEVGGHIDSNEQSKTNLNNKADLILMVVGICAPLLLSQTHSH</sequence>
<dbReference type="Pfam" id="PF02535">
    <property type="entry name" value="Zip"/>
    <property type="match status" value="1"/>
</dbReference>
<feature type="transmembrane region" description="Helical" evidence="8">
    <location>
        <begin position="112"/>
        <end position="132"/>
    </location>
</feature>
<organism evidence="9 10">
    <name type="scientific">Actinia tenebrosa</name>
    <name type="common">Australian red waratah sea anemone</name>
    <dbReference type="NCBI Taxonomy" id="6105"/>
    <lineage>
        <taxon>Eukaryota</taxon>
        <taxon>Metazoa</taxon>
        <taxon>Cnidaria</taxon>
        <taxon>Anthozoa</taxon>
        <taxon>Hexacorallia</taxon>
        <taxon>Actiniaria</taxon>
        <taxon>Actiniidae</taxon>
        <taxon>Actinia</taxon>
    </lineage>
</organism>
<feature type="transmembrane region" description="Helical" evidence="8">
    <location>
        <begin position="6"/>
        <end position="28"/>
    </location>
</feature>
<keyword evidence="4 8" id="KW-1133">Transmembrane helix</keyword>